<comment type="similarity">
    <text evidence="1">Belongs to the enoyl-CoA hydratase/isomerase family.</text>
</comment>
<gene>
    <name evidence="3" type="primary">crt_2</name>
    <name evidence="3" type="ORF">SDC9_04053</name>
</gene>
<dbReference type="CDD" id="cd06558">
    <property type="entry name" value="crotonase-like"/>
    <property type="match status" value="1"/>
</dbReference>
<evidence type="ECO:0000313" key="3">
    <source>
        <dbReference type="EMBL" id="MPL58519.1"/>
    </source>
</evidence>
<evidence type="ECO:0000256" key="2">
    <source>
        <dbReference type="ARBA" id="ARBA00023239"/>
    </source>
</evidence>
<dbReference type="SUPFAM" id="SSF52096">
    <property type="entry name" value="ClpP/crotonase"/>
    <property type="match status" value="1"/>
</dbReference>
<accession>A0A644SV01</accession>
<keyword evidence="2 3" id="KW-0456">Lyase</keyword>
<protein>
    <submittedName>
        <fullName evidence="3">Short-chain-enoyl-CoA hydratase</fullName>
        <ecNumber evidence="3">4.2.1.150</ecNumber>
    </submittedName>
</protein>
<dbReference type="EMBL" id="VSSQ01000007">
    <property type="protein sequence ID" value="MPL58519.1"/>
    <property type="molecule type" value="Genomic_DNA"/>
</dbReference>
<sequence length="260" mass="27576">MEETTVLYEKNDRVAILTLNRPMALNSLNQQMVDELMAALASIKADKGVRVVILTGSGRAFSAGGDLNYLESIAGTPAAHEFISQVGKLVAIIMDLPQPVVAMVNGAAAGAGFNLALACDLVIASKGAKFAQSFVKVGLVPDCGGMYLLPRLAGLSKAKELMFTADIIGAEEAARLGLVNKVVESDELGRTVAELAEKLTTAAPLAIAHMKRVLNKSDELTLQESLSMEAELQAESLATADYLEGVKAFREKRQPVFQGK</sequence>
<dbReference type="PANTHER" id="PTHR11941">
    <property type="entry name" value="ENOYL-COA HYDRATASE-RELATED"/>
    <property type="match status" value="1"/>
</dbReference>
<dbReference type="AlphaFoldDB" id="A0A644SV01"/>
<dbReference type="PANTHER" id="PTHR11941:SF133">
    <property type="entry name" value="1,2-EPOXYPHENYLACETYL-COA ISOMERASE"/>
    <property type="match status" value="1"/>
</dbReference>
<comment type="caution">
    <text evidence="3">The sequence shown here is derived from an EMBL/GenBank/DDBJ whole genome shotgun (WGS) entry which is preliminary data.</text>
</comment>
<reference evidence="3" key="1">
    <citation type="submission" date="2019-08" db="EMBL/GenBank/DDBJ databases">
        <authorList>
            <person name="Kucharzyk K."/>
            <person name="Murdoch R.W."/>
            <person name="Higgins S."/>
            <person name="Loffler F."/>
        </authorList>
    </citation>
    <scope>NUCLEOTIDE SEQUENCE</scope>
</reference>
<dbReference type="GO" id="GO:0018812">
    <property type="term" value="F:3-hydroxyacyl-CoA dehydratase activity"/>
    <property type="evidence" value="ECO:0007669"/>
    <property type="project" value="UniProtKB-EC"/>
</dbReference>
<dbReference type="FunFam" id="1.10.12.10:FF:000001">
    <property type="entry name" value="Probable enoyl-CoA hydratase, mitochondrial"/>
    <property type="match status" value="1"/>
</dbReference>
<dbReference type="InterPro" id="IPR029045">
    <property type="entry name" value="ClpP/crotonase-like_dom_sf"/>
</dbReference>
<dbReference type="Gene3D" id="1.10.12.10">
    <property type="entry name" value="Lyase 2-enoyl-coa Hydratase, Chain A, domain 2"/>
    <property type="match status" value="1"/>
</dbReference>
<dbReference type="PROSITE" id="PS00166">
    <property type="entry name" value="ENOYL_COA_HYDRATASE"/>
    <property type="match status" value="1"/>
</dbReference>
<dbReference type="InterPro" id="IPR014748">
    <property type="entry name" value="Enoyl-CoA_hydra_C"/>
</dbReference>
<dbReference type="EC" id="4.2.1.150" evidence="3"/>
<dbReference type="InterPro" id="IPR018376">
    <property type="entry name" value="Enoyl-CoA_hyd/isom_CS"/>
</dbReference>
<evidence type="ECO:0000256" key="1">
    <source>
        <dbReference type="ARBA" id="ARBA00005254"/>
    </source>
</evidence>
<dbReference type="FunFam" id="3.90.226.10:FF:000009">
    <property type="entry name" value="Carnitinyl-CoA dehydratase"/>
    <property type="match status" value="1"/>
</dbReference>
<name>A0A644SV01_9ZZZZ</name>
<dbReference type="Pfam" id="PF00378">
    <property type="entry name" value="ECH_1"/>
    <property type="match status" value="1"/>
</dbReference>
<organism evidence="3">
    <name type="scientific">bioreactor metagenome</name>
    <dbReference type="NCBI Taxonomy" id="1076179"/>
    <lineage>
        <taxon>unclassified sequences</taxon>
        <taxon>metagenomes</taxon>
        <taxon>ecological metagenomes</taxon>
    </lineage>
</organism>
<dbReference type="Gene3D" id="3.90.226.10">
    <property type="entry name" value="2-enoyl-CoA Hydratase, Chain A, domain 1"/>
    <property type="match status" value="1"/>
</dbReference>
<dbReference type="GO" id="GO:0006635">
    <property type="term" value="P:fatty acid beta-oxidation"/>
    <property type="evidence" value="ECO:0007669"/>
    <property type="project" value="TreeGrafter"/>
</dbReference>
<proteinExistence type="inferred from homology"/>
<dbReference type="InterPro" id="IPR001753">
    <property type="entry name" value="Enoyl-CoA_hydra/iso"/>
</dbReference>